<evidence type="ECO:0000313" key="2">
    <source>
        <dbReference type="EMBL" id="CAB1427522.1"/>
    </source>
</evidence>
<feature type="region of interest" description="Disordered" evidence="1">
    <location>
        <begin position="63"/>
        <end position="85"/>
    </location>
</feature>
<name>A0A9N7UBD3_PLEPL</name>
<comment type="caution">
    <text evidence="2">The sequence shown here is derived from an EMBL/GenBank/DDBJ whole genome shotgun (WGS) entry which is preliminary data.</text>
</comment>
<reference evidence="2" key="1">
    <citation type="submission" date="2020-03" db="EMBL/GenBank/DDBJ databases">
        <authorList>
            <person name="Weist P."/>
        </authorList>
    </citation>
    <scope>NUCLEOTIDE SEQUENCE</scope>
</reference>
<organism evidence="2 3">
    <name type="scientific">Pleuronectes platessa</name>
    <name type="common">European plaice</name>
    <dbReference type="NCBI Taxonomy" id="8262"/>
    <lineage>
        <taxon>Eukaryota</taxon>
        <taxon>Metazoa</taxon>
        <taxon>Chordata</taxon>
        <taxon>Craniata</taxon>
        <taxon>Vertebrata</taxon>
        <taxon>Euteleostomi</taxon>
        <taxon>Actinopterygii</taxon>
        <taxon>Neopterygii</taxon>
        <taxon>Teleostei</taxon>
        <taxon>Neoteleostei</taxon>
        <taxon>Acanthomorphata</taxon>
        <taxon>Carangaria</taxon>
        <taxon>Pleuronectiformes</taxon>
        <taxon>Pleuronectoidei</taxon>
        <taxon>Pleuronectidae</taxon>
        <taxon>Pleuronectes</taxon>
    </lineage>
</organism>
<sequence length="108" mass="11926">MDSDGDVDWLADLADRHRHRLPCKSETPSPTLTDRRGMFNCRLLRPAVIGIICHRARLAGRQEQAGVRGVTPSRDDDRTGAPAKPAAGPVLLLWSLGIPLLHKDLLWS</sequence>
<dbReference type="EMBL" id="CADEAL010000974">
    <property type="protein sequence ID" value="CAB1427522.1"/>
    <property type="molecule type" value="Genomic_DNA"/>
</dbReference>
<evidence type="ECO:0000256" key="1">
    <source>
        <dbReference type="SAM" id="MobiDB-lite"/>
    </source>
</evidence>
<gene>
    <name evidence="2" type="ORF">PLEPLA_LOCUS15462</name>
</gene>
<keyword evidence="3" id="KW-1185">Reference proteome</keyword>
<protein>
    <submittedName>
        <fullName evidence="2">Uncharacterized protein</fullName>
    </submittedName>
</protein>
<dbReference type="AlphaFoldDB" id="A0A9N7UBD3"/>
<proteinExistence type="predicted"/>
<evidence type="ECO:0000313" key="3">
    <source>
        <dbReference type="Proteomes" id="UP001153269"/>
    </source>
</evidence>
<accession>A0A9N7UBD3</accession>
<dbReference type="Proteomes" id="UP001153269">
    <property type="component" value="Unassembled WGS sequence"/>
</dbReference>